<evidence type="ECO:0000256" key="7">
    <source>
        <dbReference type="SAM" id="MobiDB-lite"/>
    </source>
</evidence>
<organism evidence="9 10">
    <name type="scientific">Phocaeicola vulgatus</name>
    <name type="common">Bacteroides vulgatus</name>
    <dbReference type="NCBI Taxonomy" id="821"/>
    <lineage>
        <taxon>Bacteria</taxon>
        <taxon>Pseudomonadati</taxon>
        <taxon>Bacteroidota</taxon>
        <taxon>Bacteroidia</taxon>
        <taxon>Bacteroidales</taxon>
        <taxon>Bacteroidaceae</taxon>
        <taxon>Phocaeicola</taxon>
    </lineage>
</organism>
<dbReference type="SUPFAM" id="SSF52540">
    <property type="entry name" value="P-loop containing nucleoside triphosphate hydrolases"/>
    <property type="match status" value="1"/>
</dbReference>
<dbReference type="InterPro" id="IPR051539">
    <property type="entry name" value="T4SS-coupling_protein"/>
</dbReference>
<accession>A0A0N7J6Y5</accession>
<evidence type="ECO:0000256" key="2">
    <source>
        <dbReference type="ARBA" id="ARBA00008806"/>
    </source>
</evidence>
<dbReference type="InterPro" id="IPR027417">
    <property type="entry name" value="P-loop_NTPase"/>
</dbReference>
<dbReference type="AlphaFoldDB" id="A0A0N7J6Y5"/>
<dbReference type="Pfam" id="PF02534">
    <property type="entry name" value="T4SS-DNA_transf"/>
    <property type="match status" value="1"/>
</dbReference>
<feature type="transmembrane region" description="Helical" evidence="8">
    <location>
        <begin position="32"/>
        <end position="49"/>
    </location>
</feature>
<dbReference type="CDD" id="cd01127">
    <property type="entry name" value="TrwB_TraG_TraD_VirD4"/>
    <property type="match status" value="2"/>
</dbReference>
<reference evidence="9 10" key="2">
    <citation type="journal article" date="2016" name="Genome Biol. Evol.">
        <title>Extensive mobilome-driven genome diversification in mouse gut-associated Bacteroides vulgatus mpk.</title>
        <authorList>
            <person name="Lange A."/>
            <person name="Beier S."/>
            <person name="Steimle A."/>
            <person name="Autenrieth I.B."/>
            <person name="Huson D.H."/>
            <person name="Frick J.S."/>
        </authorList>
    </citation>
    <scope>NUCLEOTIDE SEQUENCE [LARGE SCALE GENOMIC DNA]</scope>
    <source>
        <strain evidence="10">mpk</strain>
    </source>
</reference>
<comment type="similarity">
    <text evidence="2">Belongs to the VirD4/TraG family.</text>
</comment>
<comment type="subcellular location">
    <subcellularLocation>
        <location evidence="1">Cell membrane</location>
        <topology evidence="1">Multi-pass membrane protein</topology>
    </subcellularLocation>
</comment>
<proteinExistence type="inferred from homology"/>
<dbReference type="Gene3D" id="1.10.8.80">
    <property type="entry name" value="Magnesium chelatase subunit I, C-Terminal domain"/>
    <property type="match status" value="1"/>
</dbReference>
<evidence type="ECO:0000313" key="10">
    <source>
        <dbReference type="Proteomes" id="UP000061587"/>
    </source>
</evidence>
<dbReference type="GO" id="GO:0005886">
    <property type="term" value="C:plasma membrane"/>
    <property type="evidence" value="ECO:0007669"/>
    <property type="project" value="UniProtKB-SubCell"/>
</dbReference>
<evidence type="ECO:0000256" key="3">
    <source>
        <dbReference type="ARBA" id="ARBA00022475"/>
    </source>
</evidence>
<evidence type="ECO:0000256" key="4">
    <source>
        <dbReference type="ARBA" id="ARBA00022692"/>
    </source>
</evidence>
<evidence type="ECO:0000256" key="6">
    <source>
        <dbReference type="ARBA" id="ARBA00023136"/>
    </source>
</evidence>
<dbReference type="Proteomes" id="UP000061587">
    <property type="component" value="Chromosome"/>
</dbReference>
<evidence type="ECO:0000256" key="1">
    <source>
        <dbReference type="ARBA" id="ARBA00004651"/>
    </source>
</evidence>
<keyword evidence="3" id="KW-1003">Cell membrane</keyword>
<dbReference type="PATRIC" id="fig|821.40.peg.1247"/>
<evidence type="ECO:0000313" key="9">
    <source>
        <dbReference type="EMBL" id="ALK83666.1"/>
    </source>
</evidence>
<dbReference type="EMBL" id="CP013020">
    <property type="protein sequence ID" value="ALK83666.1"/>
    <property type="molecule type" value="Genomic_DNA"/>
</dbReference>
<keyword evidence="4 8" id="KW-0812">Transmembrane</keyword>
<gene>
    <name evidence="9" type="ORF">BvMPK_1049</name>
</gene>
<evidence type="ECO:0000256" key="5">
    <source>
        <dbReference type="ARBA" id="ARBA00022989"/>
    </source>
</evidence>
<protein>
    <submittedName>
        <fullName evidence="9">Mobilization protein C</fullName>
    </submittedName>
</protein>
<reference evidence="10" key="1">
    <citation type="submission" date="2015-10" db="EMBL/GenBank/DDBJ databases">
        <title>Extensive mobilome-driven genome diversification in gut-associated Bacteroides vulgatus mpk.</title>
        <authorList>
            <person name="Beier S."/>
            <person name="Lange A."/>
            <person name="Huson D.H."/>
            <person name="Frick J.-S."/>
            <person name="Autenrieth I.B."/>
        </authorList>
    </citation>
    <scope>NUCLEOTIDE SEQUENCE [LARGE SCALE GENOMIC DNA]</scope>
    <source>
        <strain evidence="10">mpk</strain>
    </source>
</reference>
<name>A0A0N7J6Y5_PHOVU</name>
<sequence length="544" mass="61537">MNMDHMFIMKLAALLFGGGIASCLFPGKSRMSHVLFLLLILAETAVAHATIPDGWWFLLTGVVSVLLRLSFKGGTESGKGGKALLSLHATDGTIIRYYYWFSNFLVYGGAGSGKTKSIGKPLMEQYIRSGFAGFIYDFKDFDYTRTAYNLIRKHGYPHEFYYVNFMDMNRTYRFNPLDRRNIKDRTMLMQLMEDVLGALMPPTSKQDEWYTGALGILNGVAYRLWDEFPECCTLPHIVNFVMKADTGQLQEFLKLNDISAMMAGAYLKAEGSEKTQASYVSTLSNYVAKLATNENICYVLTGNDFDFNLIDPEHPKLFAISNNYATESVISPVIAMVMSIASRSFSMENRVPFVFILDEMTTFKVRDFEKLPSVLREYGAAFLLLTQSGAKLEKLYSKLDRSSIEANFGNIFLGRTQDVEALKYYPLFFGKYEKEKKSTSSGSSGGGRNSSVTISTQKEEIYESKDFASLEPGEFIGMGNRSNIKGHFRKKFRLFELEEEPLPVVAFRTEKEISDNYTRILKDIERVLGMEDAEVDVNSLFADR</sequence>
<keyword evidence="5 8" id="KW-1133">Transmembrane helix</keyword>
<dbReference type="PANTHER" id="PTHR37937">
    <property type="entry name" value="CONJUGATIVE TRANSFER: DNA TRANSPORT"/>
    <property type="match status" value="1"/>
</dbReference>
<evidence type="ECO:0000256" key="8">
    <source>
        <dbReference type="SAM" id="Phobius"/>
    </source>
</evidence>
<dbReference type="PANTHER" id="PTHR37937:SF1">
    <property type="entry name" value="CONJUGATIVE TRANSFER: DNA TRANSPORT"/>
    <property type="match status" value="1"/>
</dbReference>
<feature type="region of interest" description="Disordered" evidence="7">
    <location>
        <begin position="436"/>
        <end position="455"/>
    </location>
</feature>
<keyword evidence="6 8" id="KW-0472">Membrane</keyword>
<dbReference type="Gene3D" id="3.40.50.300">
    <property type="entry name" value="P-loop containing nucleotide triphosphate hydrolases"/>
    <property type="match status" value="1"/>
</dbReference>
<feature type="transmembrane region" description="Helical" evidence="8">
    <location>
        <begin position="6"/>
        <end position="25"/>
    </location>
</feature>
<dbReference type="InterPro" id="IPR003688">
    <property type="entry name" value="TraG/VirD4"/>
</dbReference>